<accession>A0A165LST5</accession>
<dbReference type="OrthoDB" id="2797943at2759"/>
<dbReference type="InterPro" id="IPR036397">
    <property type="entry name" value="RNaseH_sf"/>
</dbReference>
<feature type="non-terminal residue" evidence="1">
    <location>
        <position position="1"/>
    </location>
</feature>
<dbReference type="PANTHER" id="PTHR35871">
    <property type="entry name" value="EXPRESSED PROTEIN"/>
    <property type="match status" value="1"/>
</dbReference>
<dbReference type="Proteomes" id="UP000076727">
    <property type="component" value="Unassembled WGS sequence"/>
</dbReference>
<name>A0A165LST5_9APHY</name>
<dbReference type="Gene3D" id="3.30.420.10">
    <property type="entry name" value="Ribonuclease H-like superfamily/Ribonuclease H"/>
    <property type="match status" value="1"/>
</dbReference>
<dbReference type="STRING" id="1314783.A0A165LST5"/>
<evidence type="ECO:0000313" key="1">
    <source>
        <dbReference type="EMBL" id="KZT64806.1"/>
    </source>
</evidence>
<protein>
    <recommendedName>
        <fullName evidence="3">Tc1-like transposase DDE domain-containing protein</fullName>
    </recommendedName>
</protein>
<evidence type="ECO:0000313" key="2">
    <source>
        <dbReference type="Proteomes" id="UP000076727"/>
    </source>
</evidence>
<gene>
    <name evidence="1" type="ORF">DAEQUDRAFT_657871</name>
</gene>
<dbReference type="GO" id="GO:0003676">
    <property type="term" value="F:nucleic acid binding"/>
    <property type="evidence" value="ECO:0007669"/>
    <property type="project" value="InterPro"/>
</dbReference>
<sequence length="57" mass="6574">CCAKHILDLQPDFEAQCSLVQETIKEAGHLCLFLPKFHCELNPIEFFWGAVKCYLCE</sequence>
<dbReference type="AlphaFoldDB" id="A0A165LST5"/>
<organism evidence="1 2">
    <name type="scientific">Daedalea quercina L-15889</name>
    <dbReference type="NCBI Taxonomy" id="1314783"/>
    <lineage>
        <taxon>Eukaryota</taxon>
        <taxon>Fungi</taxon>
        <taxon>Dikarya</taxon>
        <taxon>Basidiomycota</taxon>
        <taxon>Agaricomycotina</taxon>
        <taxon>Agaricomycetes</taxon>
        <taxon>Polyporales</taxon>
        <taxon>Fomitopsis</taxon>
    </lineage>
</organism>
<keyword evidence="2" id="KW-1185">Reference proteome</keyword>
<reference evidence="1 2" key="1">
    <citation type="journal article" date="2016" name="Mol. Biol. Evol.">
        <title>Comparative Genomics of Early-Diverging Mushroom-Forming Fungi Provides Insights into the Origins of Lignocellulose Decay Capabilities.</title>
        <authorList>
            <person name="Nagy L.G."/>
            <person name="Riley R."/>
            <person name="Tritt A."/>
            <person name="Adam C."/>
            <person name="Daum C."/>
            <person name="Floudas D."/>
            <person name="Sun H."/>
            <person name="Yadav J.S."/>
            <person name="Pangilinan J."/>
            <person name="Larsson K.H."/>
            <person name="Matsuura K."/>
            <person name="Barry K."/>
            <person name="Labutti K."/>
            <person name="Kuo R."/>
            <person name="Ohm R.A."/>
            <person name="Bhattacharya S.S."/>
            <person name="Shirouzu T."/>
            <person name="Yoshinaga Y."/>
            <person name="Martin F.M."/>
            <person name="Grigoriev I.V."/>
            <person name="Hibbett D.S."/>
        </authorList>
    </citation>
    <scope>NUCLEOTIDE SEQUENCE [LARGE SCALE GENOMIC DNA]</scope>
    <source>
        <strain evidence="1 2">L-15889</strain>
    </source>
</reference>
<dbReference type="EMBL" id="KV429118">
    <property type="protein sequence ID" value="KZT64806.1"/>
    <property type="molecule type" value="Genomic_DNA"/>
</dbReference>
<dbReference type="PANTHER" id="PTHR35871:SF1">
    <property type="entry name" value="CXC1-LIKE CYSTEINE CLUSTER ASSOCIATED WITH KDZ TRANSPOSASES DOMAIN-CONTAINING PROTEIN"/>
    <property type="match status" value="1"/>
</dbReference>
<evidence type="ECO:0008006" key="3">
    <source>
        <dbReference type="Google" id="ProtNLM"/>
    </source>
</evidence>
<proteinExistence type="predicted"/>
<feature type="non-terminal residue" evidence="1">
    <location>
        <position position="57"/>
    </location>
</feature>